<evidence type="ECO:0000256" key="6">
    <source>
        <dbReference type="ARBA" id="ARBA00023229"/>
    </source>
</evidence>
<dbReference type="CDD" id="cd00685">
    <property type="entry name" value="Trans_IPPS_HT"/>
    <property type="match status" value="1"/>
</dbReference>
<dbReference type="GO" id="GO:0008654">
    <property type="term" value="P:phospholipid biosynthetic process"/>
    <property type="evidence" value="ECO:0007669"/>
    <property type="project" value="UniProtKB-ARBA"/>
</dbReference>
<accession>A0A1Q2SLT6</accession>
<evidence type="ECO:0000313" key="8">
    <source>
        <dbReference type="EMBL" id="BAW80098.1"/>
    </source>
</evidence>
<keyword evidence="4" id="KW-0479">Metal-binding</keyword>
<evidence type="ECO:0000313" key="9">
    <source>
        <dbReference type="Proteomes" id="UP000243679"/>
    </source>
</evidence>
<sequence length="304" mass="32952">MTFPKNSSVSSTDNWLKNLQNRIEQALERALPSATLPPKHLHEAMRYAVLGKGKRVRPLLVYSTGATLGAAEIILDKPAIAVELIHAYSLVHDDLPSMDNDDLRRGHPTCHKVFGETTALLTGDALQSLAFQILSDPALGIPEKNQIRMLALLAEAAGSRGMAGGQAIDLESVGKYLNLPELEAMHKLKTGALIRASVLLGALCCPNASQSILENLDRFAQCIGLAFQIQDDVLDVESNTAILGKPQGSDLARDKPTYPSLLGLDQAKIRAKGLLEEAHQILQAIEAPTERLAWLANFIVARNY</sequence>
<dbReference type="SFLD" id="SFLDG01017">
    <property type="entry name" value="Polyprenyl_Transferase_Like"/>
    <property type="match status" value="1"/>
</dbReference>
<evidence type="ECO:0000256" key="4">
    <source>
        <dbReference type="ARBA" id="ARBA00022723"/>
    </source>
</evidence>
<comment type="cofactor">
    <cofactor evidence="1">
        <name>Mg(2+)</name>
        <dbReference type="ChEBI" id="CHEBI:18420"/>
    </cofactor>
</comment>
<keyword evidence="5" id="KW-0460">Magnesium</keyword>
<reference evidence="8 9" key="1">
    <citation type="journal article" date="2017" name="ISME J.">
        <title>An acid-tolerant ammonia-oxidizing ?-proteobacterium from soil.</title>
        <authorList>
            <person name="Hayatsu M."/>
            <person name="Tago K."/>
            <person name="Uchiyama I."/>
            <person name="Toyoda A."/>
            <person name="Wang Y."/>
            <person name="Shimomura Y."/>
            <person name="Okubo T."/>
            <person name="Kurisu F."/>
            <person name="Hirono Y."/>
            <person name="Nonaka K."/>
            <person name="Akiyama H."/>
            <person name="Itoh T."/>
            <person name="Takami H."/>
        </authorList>
    </citation>
    <scope>NUCLEOTIDE SEQUENCE [LARGE SCALE GENOMIC DNA]</scope>
    <source>
        <strain evidence="8 9">TAO100</strain>
    </source>
</reference>
<name>A0A1Q2SLT6_9GAMM</name>
<dbReference type="Proteomes" id="UP000243679">
    <property type="component" value="Chromosome"/>
</dbReference>
<evidence type="ECO:0000256" key="5">
    <source>
        <dbReference type="ARBA" id="ARBA00022842"/>
    </source>
</evidence>
<dbReference type="Pfam" id="PF00348">
    <property type="entry name" value="polyprenyl_synt"/>
    <property type="match status" value="1"/>
</dbReference>
<proteinExistence type="inferred from homology"/>
<dbReference type="SUPFAM" id="SSF48576">
    <property type="entry name" value="Terpenoid synthases"/>
    <property type="match status" value="1"/>
</dbReference>
<keyword evidence="9" id="KW-1185">Reference proteome</keyword>
<dbReference type="InterPro" id="IPR053378">
    <property type="entry name" value="Prenyl_diphosphate_synthase"/>
</dbReference>
<dbReference type="NCBIfam" id="NF007877">
    <property type="entry name" value="PRK10581.1"/>
    <property type="match status" value="1"/>
</dbReference>
<dbReference type="GO" id="GO:0016114">
    <property type="term" value="P:terpenoid biosynthetic process"/>
    <property type="evidence" value="ECO:0007669"/>
    <property type="project" value="UniProtKB-ARBA"/>
</dbReference>
<evidence type="ECO:0000256" key="2">
    <source>
        <dbReference type="ARBA" id="ARBA00006706"/>
    </source>
</evidence>
<dbReference type="SFLD" id="SFLDS00005">
    <property type="entry name" value="Isoprenoid_Synthase_Type_I"/>
    <property type="match status" value="1"/>
</dbReference>
<dbReference type="RefSeq" id="WP_096526680.1">
    <property type="nucleotide sequence ID" value="NZ_AP014836.1"/>
</dbReference>
<gene>
    <name evidence="8" type="ORF">TAO_0728</name>
</gene>
<evidence type="ECO:0000256" key="3">
    <source>
        <dbReference type="ARBA" id="ARBA00022679"/>
    </source>
</evidence>
<dbReference type="FunFam" id="1.10.600.10:FF:000001">
    <property type="entry name" value="Geranylgeranyl diphosphate synthase"/>
    <property type="match status" value="1"/>
</dbReference>
<dbReference type="InterPro" id="IPR033749">
    <property type="entry name" value="Polyprenyl_synt_CS"/>
</dbReference>
<protein>
    <submittedName>
        <fullName evidence="8">Polyprenyl synthetase</fullName>
    </submittedName>
</protein>
<keyword evidence="3 7" id="KW-0808">Transferase</keyword>
<dbReference type="InterPro" id="IPR008949">
    <property type="entry name" value="Isoprenoid_synthase_dom_sf"/>
</dbReference>
<dbReference type="PROSITE" id="PS00723">
    <property type="entry name" value="POLYPRENYL_SYNTHASE_1"/>
    <property type="match status" value="1"/>
</dbReference>
<dbReference type="GO" id="GO:0046872">
    <property type="term" value="F:metal ion binding"/>
    <property type="evidence" value="ECO:0007669"/>
    <property type="project" value="UniProtKB-KW"/>
</dbReference>
<dbReference type="OrthoDB" id="9805316at2"/>
<dbReference type="Gene3D" id="1.10.600.10">
    <property type="entry name" value="Farnesyl Diphosphate Synthase"/>
    <property type="match status" value="1"/>
</dbReference>
<dbReference type="GO" id="GO:0004659">
    <property type="term" value="F:prenyltransferase activity"/>
    <property type="evidence" value="ECO:0007669"/>
    <property type="project" value="InterPro"/>
</dbReference>
<keyword evidence="6" id="KW-0414">Isoprene biosynthesis</keyword>
<dbReference type="EMBL" id="AP014836">
    <property type="protein sequence ID" value="BAW80098.1"/>
    <property type="molecule type" value="Genomic_DNA"/>
</dbReference>
<dbReference type="PROSITE" id="PS00444">
    <property type="entry name" value="POLYPRENYL_SYNTHASE_2"/>
    <property type="match status" value="1"/>
</dbReference>
<dbReference type="PANTHER" id="PTHR43281:SF1">
    <property type="entry name" value="FARNESYL DIPHOSPHATE SYNTHASE"/>
    <property type="match status" value="1"/>
</dbReference>
<dbReference type="InterPro" id="IPR000092">
    <property type="entry name" value="Polyprenyl_synt"/>
</dbReference>
<evidence type="ECO:0000256" key="7">
    <source>
        <dbReference type="RuleBase" id="RU004466"/>
    </source>
</evidence>
<dbReference type="PANTHER" id="PTHR43281">
    <property type="entry name" value="FARNESYL DIPHOSPHATE SYNTHASE"/>
    <property type="match status" value="1"/>
</dbReference>
<dbReference type="NCBIfam" id="NF045485">
    <property type="entry name" value="FPPsyn"/>
    <property type="match status" value="1"/>
</dbReference>
<evidence type="ECO:0000256" key="1">
    <source>
        <dbReference type="ARBA" id="ARBA00001946"/>
    </source>
</evidence>
<dbReference type="AlphaFoldDB" id="A0A1Q2SLT6"/>
<organism evidence="8 9">
    <name type="scientific">Candidatus Nitrosoglobus terrae</name>
    <dbReference type="NCBI Taxonomy" id="1630141"/>
    <lineage>
        <taxon>Bacteria</taxon>
        <taxon>Pseudomonadati</taxon>
        <taxon>Pseudomonadota</taxon>
        <taxon>Gammaproteobacteria</taxon>
        <taxon>Chromatiales</taxon>
        <taxon>Chromatiaceae</taxon>
        <taxon>Candidatus Nitrosoglobus</taxon>
    </lineage>
</organism>
<dbReference type="KEGG" id="ntt:TAO_0728"/>
<comment type="similarity">
    <text evidence="2 7">Belongs to the FPP/GGPP synthase family.</text>
</comment>
<dbReference type="GO" id="GO:0005737">
    <property type="term" value="C:cytoplasm"/>
    <property type="evidence" value="ECO:0007669"/>
    <property type="project" value="UniProtKB-ARBA"/>
</dbReference>